<proteinExistence type="inferred from homology"/>
<keyword evidence="7" id="KW-1185">Reference proteome</keyword>
<dbReference type="PANTHER" id="PTHR37815:SF3">
    <property type="entry name" value="UPF0397 PROTEIN SPR0429"/>
    <property type="match status" value="1"/>
</dbReference>
<feature type="transmembrane region" description="Helical" evidence="5">
    <location>
        <begin position="143"/>
        <end position="166"/>
    </location>
</feature>
<feature type="transmembrane region" description="Helical" evidence="5">
    <location>
        <begin position="70"/>
        <end position="93"/>
    </location>
</feature>
<evidence type="ECO:0000313" key="6">
    <source>
        <dbReference type="EMBL" id="MBC5997363.1"/>
    </source>
</evidence>
<keyword evidence="2 5" id="KW-0812">Transmembrane</keyword>
<keyword evidence="4 5" id="KW-0472">Membrane</keyword>
<name>A0ABR7JR15_9FIRM</name>
<organism evidence="6 7">
    <name type="scientific">Romboutsia faecis</name>
    <dbReference type="NCBI Taxonomy" id="2764597"/>
    <lineage>
        <taxon>Bacteria</taxon>
        <taxon>Bacillati</taxon>
        <taxon>Bacillota</taxon>
        <taxon>Clostridia</taxon>
        <taxon>Peptostreptococcales</taxon>
        <taxon>Peptostreptococcaceae</taxon>
        <taxon>Romboutsia</taxon>
    </lineage>
</organism>
<dbReference type="HAMAP" id="MF_01572">
    <property type="entry name" value="UPF0397"/>
    <property type="match status" value="1"/>
</dbReference>
<sequence>MGKKSSIQTIVAIGIGAAVFMILGRFGSIPTGIPNTNIETSYAYLALMSVVYGPVAGLLIGLIGHGLKDLVFYGMPWFSWVIASGIVGLVIGLSSKKLNIEGGFGKKQIIIFNITQIIANAIAWFVVAPGLDIIIYAEPANKVFIQGIVGGVSNMITVAVLGTLILSTYSKVKMKSGSLRIEE</sequence>
<dbReference type="NCBIfam" id="NF010182">
    <property type="entry name" value="PRK13661.1"/>
    <property type="match status" value="1"/>
</dbReference>
<evidence type="ECO:0000256" key="3">
    <source>
        <dbReference type="ARBA" id="ARBA00022989"/>
    </source>
</evidence>
<protein>
    <recommendedName>
        <fullName evidence="5">UPF0397 protein H8923_11355</fullName>
    </recommendedName>
</protein>
<comment type="subcellular location">
    <subcellularLocation>
        <location evidence="5">Cell membrane</location>
        <topology evidence="5">Multi-pass membrane protein</topology>
    </subcellularLocation>
</comment>
<evidence type="ECO:0000313" key="7">
    <source>
        <dbReference type="Proteomes" id="UP000609849"/>
    </source>
</evidence>
<comment type="caution">
    <text evidence="6">The sequence shown here is derived from an EMBL/GenBank/DDBJ whole genome shotgun (WGS) entry which is preliminary data.</text>
</comment>
<dbReference type="Gene3D" id="1.10.1760.20">
    <property type="match status" value="1"/>
</dbReference>
<evidence type="ECO:0000256" key="5">
    <source>
        <dbReference type="HAMAP-Rule" id="MF_01572"/>
    </source>
</evidence>
<keyword evidence="1 5" id="KW-1003">Cell membrane</keyword>
<dbReference type="InterPro" id="IPR022914">
    <property type="entry name" value="UPF0397"/>
</dbReference>
<feature type="transmembrane region" description="Helical" evidence="5">
    <location>
        <begin position="6"/>
        <end position="23"/>
    </location>
</feature>
<dbReference type="RefSeq" id="WP_147541705.1">
    <property type="nucleotide sequence ID" value="NZ_JACRWE010000004.1"/>
</dbReference>
<keyword evidence="3 5" id="KW-1133">Transmembrane helix</keyword>
<dbReference type="PANTHER" id="PTHR37815">
    <property type="entry name" value="UPF0397 PROTEIN BC_2624-RELATED"/>
    <property type="match status" value="1"/>
</dbReference>
<dbReference type="InterPro" id="IPR009825">
    <property type="entry name" value="ECF_substrate-spec-like"/>
</dbReference>
<gene>
    <name evidence="6" type="ORF">H8923_11355</name>
</gene>
<evidence type="ECO:0000256" key="4">
    <source>
        <dbReference type="ARBA" id="ARBA00023136"/>
    </source>
</evidence>
<feature type="transmembrane region" description="Helical" evidence="5">
    <location>
        <begin position="44"/>
        <end position="64"/>
    </location>
</feature>
<evidence type="ECO:0000256" key="1">
    <source>
        <dbReference type="ARBA" id="ARBA00022475"/>
    </source>
</evidence>
<dbReference type="Proteomes" id="UP000609849">
    <property type="component" value="Unassembled WGS sequence"/>
</dbReference>
<accession>A0ABR7JR15</accession>
<comment type="similarity">
    <text evidence="5">Belongs to the UPF0397 family.</text>
</comment>
<evidence type="ECO:0000256" key="2">
    <source>
        <dbReference type="ARBA" id="ARBA00022692"/>
    </source>
</evidence>
<reference evidence="6 7" key="1">
    <citation type="submission" date="2020-08" db="EMBL/GenBank/DDBJ databases">
        <authorList>
            <person name="Liu C."/>
            <person name="Sun Q."/>
        </authorList>
    </citation>
    <scope>NUCLEOTIDE SEQUENCE [LARGE SCALE GENOMIC DNA]</scope>
    <source>
        <strain evidence="6 7">NSJ-18</strain>
    </source>
</reference>
<dbReference type="EMBL" id="JACRWE010000004">
    <property type="protein sequence ID" value="MBC5997363.1"/>
    <property type="molecule type" value="Genomic_DNA"/>
</dbReference>
<feature type="transmembrane region" description="Helical" evidence="5">
    <location>
        <begin position="114"/>
        <end position="137"/>
    </location>
</feature>
<dbReference type="Pfam" id="PF07155">
    <property type="entry name" value="ECF-ribofla_trS"/>
    <property type="match status" value="1"/>
</dbReference>